<evidence type="ECO:0000313" key="1">
    <source>
        <dbReference type="EMBL" id="CCE80012.1"/>
    </source>
</evidence>
<sequence>MGQWQAHVPKPTCRGRAGQKYTGWAVGYPKRLVMGCDGSPEQSPALLTNTGTSLKGHIERFGKYLSYIQTRLYLAHTPFLFVCFLLFQNGRS</sequence>
<organism evidence="2 3">
    <name type="scientific">Pichia sorbitophila (strain ATCC MYA-4447 / BCRC 22081 / CBS 7064 / NBRC 10061 / NRRL Y-12695)</name>
    <name type="common">Hybrid yeast</name>
    <dbReference type="NCBI Taxonomy" id="559304"/>
    <lineage>
        <taxon>Eukaryota</taxon>
        <taxon>Fungi</taxon>
        <taxon>Dikarya</taxon>
        <taxon>Ascomycota</taxon>
        <taxon>Saccharomycotina</taxon>
        <taxon>Pichiomycetes</taxon>
        <taxon>Debaryomycetaceae</taxon>
        <taxon>Millerozyma</taxon>
    </lineage>
</organism>
<dbReference type="EMBL" id="FO082052">
    <property type="protein sequence ID" value="CCE80777.1"/>
    <property type="molecule type" value="Genomic_DNA"/>
</dbReference>
<protein>
    <submittedName>
        <fullName evidence="2">Piso0_003108 protein</fullName>
    </submittedName>
</protein>
<proteinExistence type="predicted"/>
<dbReference type="Proteomes" id="UP000005222">
    <property type="component" value="Chromosome G"/>
</dbReference>
<name>G8YH75_PICSO</name>
<dbReference type="HOGENOM" id="CLU_2414055_0_0_1"/>
<dbReference type="Proteomes" id="UP000005222">
    <property type="component" value="Chromosome H"/>
</dbReference>
<dbReference type="EMBL" id="FO082053">
    <property type="protein sequence ID" value="CCE80012.1"/>
    <property type="molecule type" value="Genomic_DNA"/>
</dbReference>
<dbReference type="InParanoid" id="G8YH75"/>
<evidence type="ECO:0000313" key="2">
    <source>
        <dbReference type="EMBL" id="CCE80777.1"/>
    </source>
</evidence>
<dbReference type="AlphaFoldDB" id="G8YH75"/>
<gene>
    <name evidence="2" type="primary">Piso0_003108</name>
    <name evidence="1" type="ORF">GNLVRS01_PISO0G05066g</name>
    <name evidence="2" type="ORF">GNLVRS01_PISO0H05067g</name>
</gene>
<accession>G8YH75</accession>
<reference evidence="3" key="2">
    <citation type="journal article" date="2012" name="G3 (Bethesda)">
        <title>Pichia sorbitophila, an interspecies yeast hybrid reveals early steps of genome resolution following polyploidization.</title>
        <authorList>
            <person name="Leh Louis V."/>
            <person name="Despons L."/>
            <person name="Friedrich A."/>
            <person name="Martin T."/>
            <person name="Durrens P."/>
            <person name="Casaregola S."/>
            <person name="Neuveglise C."/>
            <person name="Fairhead C."/>
            <person name="Marck C."/>
            <person name="Cruz J.A."/>
            <person name="Straub M.L."/>
            <person name="Kugler V."/>
            <person name="Sacerdot C."/>
            <person name="Uzunov Z."/>
            <person name="Thierry A."/>
            <person name="Weiss S."/>
            <person name="Bleykasten C."/>
            <person name="De Montigny J."/>
            <person name="Jacques N."/>
            <person name="Jung P."/>
            <person name="Lemaire M."/>
            <person name="Mallet S."/>
            <person name="Morel G."/>
            <person name="Richard G.F."/>
            <person name="Sarkar A."/>
            <person name="Savel G."/>
            <person name="Schacherer J."/>
            <person name="Seret M.L."/>
            <person name="Talla E."/>
            <person name="Samson G."/>
            <person name="Jubin C."/>
            <person name="Poulain J."/>
            <person name="Vacherie B."/>
            <person name="Barbe V."/>
            <person name="Pelletier E."/>
            <person name="Sherman D.J."/>
            <person name="Westhof E."/>
            <person name="Weissenbach J."/>
            <person name="Baret P.V."/>
            <person name="Wincker P."/>
            <person name="Gaillardin C."/>
            <person name="Dujon B."/>
            <person name="Souciet J.L."/>
        </authorList>
    </citation>
    <scope>NUCLEOTIDE SEQUENCE [LARGE SCALE GENOMIC DNA]</scope>
    <source>
        <strain evidence="3">ATCC MYA-4447 / BCRC 22081 / CBS 7064 / NBRC 10061 / NRRL Y-12695</strain>
    </source>
</reference>
<keyword evidence="3" id="KW-1185">Reference proteome</keyword>
<evidence type="ECO:0000313" key="3">
    <source>
        <dbReference type="Proteomes" id="UP000005222"/>
    </source>
</evidence>
<reference evidence="2" key="1">
    <citation type="submission" date="2011-10" db="EMBL/GenBank/DDBJ databases">
        <authorList>
            <person name="Genoscope - CEA"/>
        </authorList>
    </citation>
    <scope>NUCLEOTIDE SEQUENCE</scope>
</reference>